<reference evidence="4" key="1">
    <citation type="journal article" date="2019" name="Int. J. Syst. Evol. Microbiol.">
        <title>The Global Catalogue of Microorganisms (GCM) 10K type strain sequencing project: providing services to taxonomists for standard genome sequencing and annotation.</title>
        <authorList>
            <consortium name="The Broad Institute Genomics Platform"/>
            <consortium name="The Broad Institute Genome Sequencing Center for Infectious Disease"/>
            <person name="Wu L."/>
            <person name="Ma J."/>
        </authorList>
    </citation>
    <scope>NUCLEOTIDE SEQUENCE [LARGE SCALE GENOMIC DNA]</scope>
    <source>
        <strain evidence="4">CGMCC 1.3601</strain>
    </source>
</reference>
<dbReference type="Proteomes" id="UP000658754">
    <property type="component" value="Unassembled WGS sequence"/>
</dbReference>
<protein>
    <submittedName>
        <fullName evidence="3">Uncharacterized protein</fullName>
    </submittedName>
</protein>
<feature type="transmembrane region" description="Helical" evidence="2">
    <location>
        <begin position="106"/>
        <end position="127"/>
    </location>
</feature>
<feature type="compositionally biased region" description="Low complexity" evidence="1">
    <location>
        <begin position="191"/>
        <end position="217"/>
    </location>
</feature>
<keyword evidence="2" id="KW-1133">Transmembrane helix</keyword>
<feature type="transmembrane region" description="Helical" evidence="2">
    <location>
        <begin position="36"/>
        <end position="54"/>
    </location>
</feature>
<feature type="region of interest" description="Disordered" evidence="1">
    <location>
        <begin position="134"/>
        <end position="226"/>
    </location>
</feature>
<gene>
    <name evidence="3" type="ORF">GCM10007175_37710</name>
</gene>
<sequence length="226" mass="23041">MMERMGKSGKFAVIAGIVAAGLLVLTGMTLAEPVFVAFLGVLALACLACIIEILNRGRRFALLAAGAGTSFTVAFSLAFVSTWELAFAGEPSVFGTPLPTGDPDNYFFGAAAAALATLCVLFLGAAWPRGRRLRTAASKSRQGQGRPRRGAAGNRRTTTAARPAAKGPAQRRPAARAGGGGTGIQGEGGLRAPARVPSVPARRPSSSASPARNPSSATGAKPAPRR</sequence>
<evidence type="ECO:0000313" key="4">
    <source>
        <dbReference type="Proteomes" id="UP000658754"/>
    </source>
</evidence>
<evidence type="ECO:0000313" key="3">
    <source>
        <dbReference type="EMBL" id="GGI96556.1"/>
    </source>
</evidence>
<feature type="compositionally biased region" description="Low complexity" evidence="1">
    <location>
        <begin position="141"/>
        <end position="176"/>
    </location>
</feature>
<organism evidence="3 4">
    <name type="scientific">Pseudarthrobacter scleromae</name>
    <dbReference type="NCBI Taxonomy" id="158897"/>
    <lineage>
        <taxon>Bacteria</taxon>
        <taxon>Bacillati</taxon>
        <taxon>Actinomycetota</taxon>
        <taxon>Actinomycetes</taxon>
        <taxon>Micrococcales</taxon>
        <taxon>Micrococcaceae</taxon>
        <taxon>Pseudarthrobacter</taxon>
    </lineage>
</organism>
<comment type="caution">
    <text evidence="3">The sequence shown here is derived from an EMBL/GenBank/DDBJ whole genome shotgun (WGS) entry which is preliminary data.</text>
</comment>
<proteinExistence type="predicted"/>
<feature type="transmembrane region" description="Helical" evidence="2">
    <location>
        <begin position="12"/>
        <end position="30"/>
    </location>
</feature>
<evidence type="ECO:0000256" key="2">
    <source>
        <dbReference type="SAM" id="Phobius"/>
    </source>
</evidence>
<feature type="compositionally biased region" description="Gly residues" evidence="1">
    <location>
        <begin position="177"/>
        <end position="189"/>
    </location>
</feature>
<keyword evidence="2" id="KW-0472">Membrane</keyword>
<keyword evidence="4" id="KW-1185">Reference proteome</keyword>
<dbReference type="EMBL" id="BMKV01000010">
    <property type="protein sequence ID" value="GGI96556.1"/>
    <property type="molecule type" value="Genomic_DNA"/>
</dbReference>
<name>A0ABQ2CMT2_9MICC</name>
<feature type="transmembrane region" description="Helical" evidence="2">
    <location>
        <begin position="61"/>
        <end position="86"/>
    </location>
</feature>
<accession>A0ABQ2CMT2</accession>
<keyword evidence="2" id="KW-0812">Transmembrane</keyword>
<evidence type="ECO:0000256" key="1">
    <source>
        <dbReference type="SAM" id="MobiDB-lite"/>
    </source>
</evidence>